<organism evidence="1 2">
    <name type="scientific">Candidula unifasciata</name>
    <dbReference type="NCBI Taxonomy" id="100452"/>
    <lineage>
        <taxon>Eukaryota</taxon>
        <taxon>Metazoa</taxon>
        <taxon>Spiralia</taxon>
        <taxon>Lophotrochozoa</taxon>
        <taxon>Mollusca</taxon>
        <taxon>Gastropoda</taxon>
        <taxon>Heterobranchia</taxon>
        <taxon>Euthyneura</taxon>
        <taxon>Panpulmonata</taxon>
        <taxon>Eupulmonata</taxon>
        <taxon>Stylommatophora</taxon>
        <taxon>Helicina</taxon>
        <taxon>Helicoidea</taxon>
        <taxon>Geomitridae</taxon>
        <taxon>Candidula</taxon>
    </lineage>
</organism>
<evidence type="ECO:0000313" key="2">
    <source>
        <dbReference type="Proteomes" id="UP000678393"/>
    </source>
</evidence>
<reference evidence="1" key="1">
    <citation type="submission" date="2021-04" db="EMBL/GenBank/DDBJ databases">
        <authorList>
            <consortium name="Molecular Ecology Group"/>
        </authorList>
    </citation>
    <scope>NUCLEOTIDE SEQUENCE</scope>
</reference>
<proteinExistence type="predicted"/>
<comment type="caution">
    <text evidence="1">The sequence shown here is derived from an EMBL/GenBank/DDBJ whole genome shotgun (WGS) entry which is preliminary data.</text>
</comment>
<name>A0A8S3Z4X3_9EUPU</name>
<sequence>MRLYNTVNYHASEGDGAERFQETGIQLCHQLKAPASGSDCTMLSCVPKYDVQVVDSAFQSFPINEWDGFDYELNINCNHNASYEPLANEGCGCTGSYNGGAGAGTASCGDNGSYYTGEHSSDHGGHQGSNVDYKYVAEFSGPSQLCPPRETPCYTPLPPKTHCHPYEANTYHRPRNNTSPQCMDHYVGCDSCCSECPDTYELVRNTDAQRYKGRGPDRSQYFADSCH</sequence>
<dbReference type="Proteomes" id="UP000678393">
    <property type="component" value="Unassembled WGS sequence"/>
</dbReference>
<keyword evidence="2" id="KW-1185">Reference proteome</keyword>
<dbReference type="EMBL" id="CAJHNH020001503">
    <property type="protein sequence ID" value="CAG5123348.1"/>
    <property type="molecule type" value="Genomic_DNA"/>
</dbReference>
<protein>
    <submittedName>
        <fullName evidence="1">Uncharacterized protein</fullName>
    </submittedName>
</protein>
<dbReference type="AlphaFoldDB" id="A0A8S3Z4X3"/>
<dbReference type="OrthoDB" id="6145178at2759"/>
<gene>
    <name evidence="1" type="ORF">CUNI_LOCUS8906</name>
</gene>
<accession>A0A8S3Z4X3</accession>
<evidence type="ECO:0000313" key="1">
    <source>
        <dbReference type="EMBL" id="CAG5123348.1"/>
    </source>
</evidence>